<organism evidence="4 5">
    <name type="scientific">Asanoa siamensis</name>
    <dbReference type="NCBI Taxonomy" id="926357"/>
    <lineage>
        <taxon>Bacteria</taxon>
        <taxon>Bacillati</taxon>
        <taxon>Actinomycetota</taxon>
        <taxon>Actinomycetes</taxon>
        <taxon>Micromonosporales</taxon>
        <taxon>Micromonosporaceae</taxon>
        <taxon>Asanoa</taxon>
    </lineage>
</organism>
<name>A0ABQ4CWT3_9ACTN</name>
<dbReference type="Proteomes" id="UP000604117">
    <property type="component" value="Unassembled WGS sequence"/>
</dbReference>
<dbReference type="EMBL" id="BONE01000047">
    <property type="protein sequence ID" value="GIF75738.1"/>
    <property type="molecule type" value="Genomic_DNA"/>
</dbReference>
<keyword evidence="5" id="KW-1185">Reference proteome</keyword>
<accession>A0ABQ4CWT3</accession>
<gene>
    <name evidence="4" type="ORF">Asi02nite_52560</name>
</gene>
<evidence type="ECO:0000256" key="1">
    <source>
        <dbReference type="SAM" id="MobiDB-lite"/>
    </source>
</evidence>
<dbReference type="PANTHER" id="PTHR36933:SF1">
    <property type="entry name" value="SLL0788 PROTEIN"/>
    <property type="match status" value="1"/>
</dbReference>
<dbReference type="RefSeq" id="WP_203716577.1">
    <property type="nucleotide sequence ID" value="NZ_BONE01000047.1"/>
</dbReference>
<feature type="transmembrane region" description="Helical" evidence="2">
    <location>
        <begin position="29"/>
        <end position="52"/>
    </location>
</feature>
<keyword evidence="2" id="KW-1133">Transmembrane helix</keyword>
<proteinExistence type="predicted"/>
<protein>
    <submittedName>
        <fullName evidence="4">DUF305 domain-containing protein</fullName>
    </submittedName>
</protein>
<feature type="domain" description="DUF305" evidence="3">
    <location>
        <begin position="64"/>
        <end position="218"/>
    </location>
</feature>
<keyword evidence="2" id="KW-0472">Membrane</keyword>
<feature type="compositionally biased region" description="Low complexity" evidence="1">
    <location>
        <begin position="1"/>
        <end position="14"/>
    </location>
</feature>
<dbReference type="Pfam" id="PF03713">
    <property type="entry name" value="DUF305"/>
    <property type="match status" value="1"/>
</dbReference>
<evidence type="ECO:0000259" key="3">
    <source>
        <dbReference type="Pfam" id="PF03713"/>
    </source>
</evidence>
<dbReference type="InterPro" id="IPR012347">
    <property type="entry name" value="Ferritin-like"/>
</dbReference>
<dbReference type="PANTHER" id="PTHR36933">
    <property type="entry name" value="SLL0788 PROTEIN"/>
    <property type="match status" value="1"/>
</dbReference>
<evidence type="ECO:0000256" key="2">
    <source>
        <dbReference type="SAM" id="Phobius"/>
    </source>
</evidence>
<feature type="region of interest" description="Disordered" evidence="1">
    <location>
        <begin position="1"/>
        <end position="23"/>
    </location>
</feature>
<evidence type="ECO:0000313" key="5">
    <source>
        <dbReference type="Proteomes" id="UP000604117"/>
    </source>
</evidence>
<comment type="caution">
    <text evidence="4">The sequence shown here is derived from an EMBL/GenBank/DDBJ whole genome shotgun (WGS) entry which is preliminary data.</text>
</comment>
<evidence type="ECO:0000313" key="4">
    <source>
        <dbReference type="EMBL" id="GIF75738.1"/>
    </source>
</evidence>
<keyword evidence="2" id="KW-0812">Transmembrane</keyword>
<sequence length="223" mass="24225">MSTTYDAAVDASSSPDDDEVAPPRRWRPLTLAAAVVAAVLLLTVAFGAGWFAQSRNHPGEGSVEAGFARDMSSHHAQAVEMSMLALNKSTQPDLRLLAGEIVQAQQAQIGMMQTWLRTWGLEPTGHERPMAWMKDGASLLQNGLMPGMASPADMTALRDATGPAFDRLYLRLMQQHHLGGIHMVEGLLAENHDPDVTWLAEAMAKGQRSELEFIQQILTKIGA</sequence>
<dbReference type="InterPro" id="IPR005183">
    <property type="entry name" value="DUF305_CopM-like"/>
</dbReference>
<dbReference type="Gene3D" id="1.20.1260.10">
    <property type="match status" value="1"/>
</dbReference>
<reference evidence="4 5" key="1">
    <citation type="submission" date="2021-01" db="EMBL/GenBank/DDBJ databases">
        <title>Whole genome shotgun sequence of Asanoa siamensis NBRC 107932.</title>
        <authorList>
            <person name="Komaki H."/>
            <person name="Tamura T."/>
        </authorList>
    </citation>
    <scope>NUCLEOTIDE SEQUENCE [LARGE SCALE GENOMIC DNA]</scope>
    <source>
        <strain evidence="4 5">NBRC 107932</strain>
    </source>
</reference>